<dbReference type="Gene3D" id="1.10.1200.270">
    <property type="entry name" value="Methyltransferase, alpha-helical capping domain"/>
    <property type="match status" value="1"/>
</dbReference>
<dbReference type="InterPro" id="IPR029063">
    <property type="entry name" value="SAM-dependent_MTases_sf"/>
</dbReference>
<dbReference type="PANTHER" id="PTHR31009">
    <property type="entry name" value="S-ADENOSYL-L-METHIONINE:CARBOXYL METHYLTRANSFERASE FAMILY PROTEIN"/>
    <property type="match status" value="1"/>
</dbReference>
<gene>
    <name evidence="5" type="ORF">JCGZ_04780</name>
</gene>
<dbReference type="GO" id="GO:0046872">
    <property type="term" value="F:metal ion binding"/>
    <property type="evidence" value="ECO:0007669"/>
    <property type="project" value="UniProtKB-KW"/>
</dbReference>
<dbReference type="InterPro" id="IPR005299">
    <property type="entry name" value="MeTrfase_7"/>
</dbReference>
<keyword evidence="6" id="KW-1185">Reference proteome</keyword>
<sequence length="372" mass="41937">MAALVKETVFNNDADGSIRVKGGLGNNSYFKNSVYQRLATNAVKDIIDDAIFNKLDVKSLLTTSNTIALADLGCAVGPNTFTSMQNIIDVIKNKYQSQNPNWTTMPEFQVFFNDKTSNDFNTLFTSLPPDREYFAAGVPGSFYHRLFAESSLHVVQSHYAVYWLSKVPEELEDKNSTAWNKGRIHYANATNGEVLKAYARQWAEDFNDFLNARAKEIVPGGLLIVVMPSIPDGMPYSQLANGILFNCLESILVDMARRGVIEEEEVDEFNMPIYAAPPGEFAAAVEKNGSFKIEEMGLANPAPWLTDGVHVDMIEFLRHIRAAWEGMFIKQFPTEIVNEIFQQLTVKLPEVFEQMETAYKDKIQSHYVLQRK</sequence>
<evidence type="ECO:0000256" key="2">
    <source>
        <dbReference type="ARBA" id="ARBA00022679"/>
    </source>
</evidence>
<dbReference type="Gene3D" id="3.40.50.150">
    <property type="entry name" value="Vaccinia Virus protein VP39"/>
    <property type="match status" value="1"/>
</dbReference>
<evidence type="ECO:0000313" key="6">
    <source>
        <dbReference type="Proteomes" id="UP000027138"/>
    </source>
</evidence>
<dbReference type="GO" id="GO:0008168">
    <property type="term" value="F:methyltransferase activity"/>
    <property type="evidence" value="ECO:0007669"/>
    <property type="project" value="UniProtKB-KW"/>
</dbReference>
<dbReference type="AlphaFoldDB" id="A0A067KPS3"/>
<dbReference type="GO" id="GO:0032259">
    <property type="term" value="P:methylation"/>
    <property type="evidence" value="ECO:0007669"/>
    <property type="project" value="UniProtKB-KW"/>
</dbReference>
<dbReference type="KEGG" id="jcu:105634138"/>
<evidence type="ECO:0000256" key="3">
    <source>
        <dbReference type="ARBA" id="ARBA00022723"/>
    </source>
</evidence>
<dbReference type="Pfam" id="PF03492">
    <property type="entry name" value="Methyltransf_7"/>
    <property type="match status" value="1"/>
</dbReference>
<keyword evidence="1" id="KW-0489">Methyltransferase</keyword>
<accession>A0A067KPS3</accession>
<organism evidence="5 6">
    <name type="scientific">Jatropha curcas</name>
    <name type="common">Barbados nut</name>
    <dbReference type="NCBI Taxonomy" id="180498"/>
    <lineage>
        <taxon>Eukaryota</taxon>
        <taxon>Viridiplantae</taxon>
        <taxon>Streptophyta</taxon>
        <taxon>Embryophyta</taxon>
        <taxon>Tracheophyta</taxon>
        <taxon>Spermatophyta</taxon>
        <taxon>Magnoliopsida</taxon>
        <taxon>eudicotyledons</taxon>
        <taxon>Gunneridae</taxon>
        <taxon>Pentapetalae</taxon>
        <taxon>rosids</taxon>
        <taxon>fabids</taxon>
        <taxon>Malpighiales</taxon>
        <taxon>Euphorbiaceae</taxon>
        <taxon>Crotonoideae</taxon>
        <taxon>Jatropheae</taxon>
        <taxon>Jatropha</taxon>
    </lineage>
</organism>
<protein>
    <submittedName>
        <fullName evidence="5">Uncharacterized protein</fullName>
    </submittedName>
</protein>
<evidence type="ECO:0000313" key="5">
    <source>
        <dbReference type="EMBL" id="KDP38137.1"/>
    </source>
</evidence>
<evidence type="ECO:0000256" key="4">
    <source>
        <dbReference type="ARBA" id="ARBA00022842"/>
    </source>
</evidence>
<reference evidence="5 6" key="1">
    <citation type="journal article" date="2014" name="PLoS ONE">
        <title>Global Analysis of Gene Expression Profiles in Physic Nut (Jatropha curcas L.) Seedlings Exposed to Salt Stress.</title>
        <authorList>
            <person name="Zhang L."/>
            <person name="Zhang C."/>
            <person name="Wu P."/>
            <person name="Chen Y."/>
            <person name="Li M."/>
            <person name="Jiang H."/>
            <person name="Wu G."/>
        </authorList>
    </citation>
    <scope>NUCLEOTIDE SEQUENCE [LARGE SCALE GENOMIC DNA]</scope>
    <source>
        <strain evidence="6">cv. GZQX0401</strain>
        <tissue evidence="5">Young leaves</tissue>
    </source>
</reference>
<evidence type="ECO:0000256" key="1">
    <source>
        <dbReference type="ARBA" id="ARBA00022603"/>
    </source>
</evidence>
<keyword evidence="4" id="KW-0460">Magnesium</keyword>
<keyword evidence="3" id="KW-0479">Metal-binding</keyword>
<dbReference type="SUPFAM" id="SSF53335">
    <property type="entry name" value="S-adenosyl-L-methionine-dependent methyltransferases"/>
    <property type="match status" value="1"/>
</dbReference>
<keyword evidence="2" id="KW-0808">Transferase</keyword>
<proteinExistence type="predicted"/>
<name>A0A067KPS3_JATCU</name>
<dbReference type="Proteomes" id="UP000027138">
    <property type="component" value="Unassembled WGS sequence"/>
</dbReference>
<dbReference type="EMBL" id="KK914370">
    <property type="protein sequence ID" value="KDP38137.1"/>
    <property type="molecule type" value="Genomic_DNA"/>
</dbReference>
<dbReference type="OrthoDB" id="1523883at2759"/>
<dbReference type="InterPro" id="IPR042086">
    <property type="entry name" value="MeTrfase_capping"/>
</dbReference>